<protein>
    <submittedName>
        <fullName evidence="2">Flagella basal body P-ring formation protein FlgA</fullName>
    </submittedName>
</protein>
<dbReference type="KEGG" id="uam:UABAM_03349"/>
<reference evidence="2 3" key="1">
    <citation type="submission" date="2019-08" db="EMBL/GenBank/DDBJ databases">
        <title>Complete genome sequence of Candidatus Uab amorphum.</title>
        <authorList>
            <person name="Shiratori T."/>
            <person name="Suzuki S."/>
            <person name="Kakizawa Y."/>
            <person name="Ishida K."/>
        </authorList>
    </citation>
    <scope>NUCLEOTIDE SEQUENCE [LARGE SCALE GENOMIC DNA]</scope>
    <source>
        <strain evidence="2 3">SRT547</strain>
    </source>
</reference>
<dbReference type="NCBIfam" id="TIGR03170">
    <property type="entry name" value="flgA_cterm"/>
    <property type="match status" value="1"/>
</dbReference>
<dbReference type="Pfam" id="PF13144">
    <property type="entry name" value="ChapFlgA"/>
    <property type="match status" value="1"/>
</dbReference>
<evidence type="ECO:0000313" key="2">
    <source>
        <dbReference type="EMBL" id="BBM84986.1"/>
    </source>
</evidence>
<proteinExistence type="predicted"/>
<name>A0A5S9IP16_UABAM</name>
<accession>A0A5S9IP16</accession>
<keyword evidence="2" id="KW-0282">Flagellum</keyword>
<gene>
    <name evidence="2" type="ORF">UABAM_03349</name>
</gene>
<feature type="domain" description="Flagella basal body P-ring formation protein FlgA SAF" evidence="1">
    <location>
        <begin position="174"/>
        <end position="293"/>
    </location>
</feature>
<dbReference type="Proteomes" id="UP000326354">
    <property type="component" value="Chromosome"/>
</dbReference>
<dbReference type="InterPro" id="IPR039246">
    <property type="entry name" value="Flagellar_FlgA"/>
</dbReference>
<dbReference type="InterPro" id="IPR017585">
    <property type="entry name" value="SAF_FlgA"/>
</dbReference>
<dbReference type="GO" id="GO:0044780">
    <property type="term" value="P:bacterial-type flagellum assembly"/>
    <property type="evidence" value="ECO:0007669"/>
    <property type="project" value="InterPro"/>
</dbReference>
<dbReference type="EMBL" id="AP019860">
    <property type="protein sequence ID" value="BBM84986.1"/>
    <property type="molecule type" value="Genomic_DNA"/>
</dbReference>
<dbReference type="Gene3D" id="2.30.30.760">
    <property type="match status" value="1"/>
</dbReference>
<organism evidence="2 3">
    <name type="scientific">Uabimicrobium amorphum</name>
    <dbReference type="NCBI Taxonomy" id="2596890"/>
    <lineage>
        <taxon>Bacteria</taxon>
        <taxon>Pseudomonadati</taxon>
        <taxon>Planctomycetota</taxon>
        <taxon>Candidatus Uabimicrobiia</taxon>
        <taxon>Candidatus Uabimicrobiales</taxon>
        <taxon>Candidatus Uabimicrobiaceae</taxon>
        <taxon>Candidatus Uabimicrobium</taxon>
    </lineage>
</organism>
<evidence type="ECO:0000313" key="3">
    <source>
        <dbReference type="Proteomes" id="UP000326354"/>
    </source>
</evidence>
<sequence length="299" mass="34057">MTYVMSQEIFLQPRAEVKGLVIFLGDIANVNNNKALQKLKIGATPAPGKTRIYQVEEIEDILLRNGVVDFVLHGDEVQVVASRLVISPKELAPLAKEYVHFSLGKTWNDFSIALKHIATRPVILHKPRIGLKISYSKLEIRRRGQQVSVYILLAIDGKVMRKVKVIFSVNIYTKVLVTRRAISAKKKLTPSYVSYKRIKIDNRQKFLTLNEAKKNVRVRHTLPVGHVLLKRDVERVPMIQRNSKIKMLFKMGNLNIEVKVKALEKGFKDDIIRVMNISSRRVLKAKVIGESNVVFISEG</sequence>
<keyword evidence="2" id="KW-0969">Cilium</keyword>
<dbReference type="PANTHER" id="PTHR36307:SF1">
    <property type="entry name" value="FLAGELLA BASAL BODY P-RING FORMATION PROTEIN FLGA"/>
    <property type="match status" value="1"/>
</dbReference>
<dbReference type="PANTHER" id="PTHR36307">
    <property type="entry name" value="FLAGELLA BASAL BODY P-RING FORMATION PROTEIN FLGA"/>
    <property type="match status" value="1"/>
</dbReference>
<keyword evidence="3" id="KW-1185">Reference proteome</keyword>
<dbReference type="AlphaFoldDB" id="A0A5S9IP16"/>
<keyword evidence="2" id="KW-0966">Cell projection</keyword>
<evidence type="ECO:0000259" key="1">
    <source>
        <dbReference type="Pfam" id="PF13144"/>
    </source>
</evidence>